<feature type="region of interest" description="Disordered" evidence="1">
    <location>
        <begin position="221"/>
        <end position="255"/>
    </location>
</feature>
<keyword evidence="3" id="KW-1185">Reference proteome</keyword>
<feature type="region of interest" description="Disordered" evidence="1">
    <location>
        <begin position="117"/>
        <end position="171"/>
    </location>
</feature>
<comment type="caution">
    <text evidence="2">The sequence shown here is derived from an EMBL/GenBank/DDBJ whole genome shotgun (WGS) entry which is preliminary data.</text>
</comment>
<feature type="compositionally biased region" description="Polar residues" evidence="1">
    <location>
        <begin position="128"/>
        <end position="168"/>
    </location>
</feature>
<feature type="compositionally biased region" description="Polar residues" evidence="1">
    <location>
        <begin position="72"/>
        <end position="84"/>
    </location>
</feature>
<evidence type="ECO:0000313" key="2">
    <source>
        <dbReference type="EMBL" id="TNV81118.1"/>
    </source>
</evidence>
<sequence length="255" mass="27627">MQSIADQQFHKAARLAENSLINHIPLTTKVISKKEKAAPKHHITKKNPTALRRGRRTMREDSDSGSESAADNQSHLNHSLPHNQAITSGNTEMVQRDQNISLGQQRKQDDINMASYASQQEVEGRSPDNIQTAANSPQNTGAFKNANAPQQQGLSVQHANGLAESSTPAREALQLPSSQVSGNLSQSVHPGISTAGLLDQSQQNQIQIQGSLLITNRIQLPQPSQSNPHQEGEDNTHPNDSSQGENTVVNSNNVL</sequence>
<evidence type="ECO:0000256" key="1">
    <source>
        <dbReference type="SAM" id="MobiDB-lite"/>
    </source>
</evidence>
<name>A0A8J8NU19_HALGN</name>
<organism evidence="2 3">
    <name type="scientific">Halteria grandinella</name>
    <dbReference type="NCBI Taxonomy" id="5974"/>
    <lineage>
        <taxon>Eukaryota</taxon>
        <taxon>Sar</taxon>
        <taxon>Alveolata</taxon>
        <taxon>Ciliophora</taxon>
        <taxon>Intramacronucleata</taxon>
        <taxon>Spirotrichea</taxon>
        <taxon>Stichotrichia</taxon>
        <taxon>Sporadotrichida</taxon>
        <taxon>Halteriidae</taxon>
        <taxon>Halteria</taxon>
    </lineage>
</organism>
<dbReference type="Proteomes" id="UP000785679">
    <property type="component" value="Unassembled WGS sequence"/>
</dbReference>
<protein>
    <submittedName>
        <fullName evidence="2">Uncharacterized protein</fullName>
    </submittedName>
</protein>
<feature type="region of interest" description="Disordered" evidence="1">
    <location>
        <begin position="33"/>
        <end position="84"/>
    </location>
</feature>
<gene>
    <name evidence="2" type="ORF">FGO68_gene9499</name>
</gene>
<feature type="compositionally biased region" description="Polar residues" evidence="1">
    <location>
        <begin position="238"/>
        <end position="255"/>
    </location>
</feature>
<evidence type="ECO:0000313" key="3">
    <source>
        <dbReference type="Proteomes" id="UP000785679"/>
    </source>
</evidence>
<proteinExistence type="predicted"/>
<accession>A0A8J8NU19</accession>
<reference evidence="2" key="1">
    <citation type="submission" date="2019-06" db="EMBL/GenBank/DDBJ databases">
        <authorList>
            <person name="Zheng W."/>
        </authorList>
    </citation>
    <scope>NUCLEOTIDE SEQUENCE</scope>
    <source>
        <strain evidence="2">QDHG01</strain>
    </source>
</reference>
<dbReference type="AlphaFoldDB" id="A0A8J8NU19"/>
<dbReference type="EMBL" id="RRYP01006557">
    <property type="protein sequence ID" value="TNV81118.1"/>
    <property type="molecule type" value="Genomic_DNA"/>
</dbReference>